<keyword evidence="6 8" id="KW-0378">Hydrolase</keyword>
<dbReference type="GO" id="GO:0005773">
    <property type="term" value="C:vacuole"/>
    <property type="evidence" value="ECO:0007669"/>
    <property type="project" value="TreeGrafter"/>
</dbReference>
<keyword evidence="11" id="KW-1185">Reference proteome</keyword>
<dbReference type="GO" id="GO:0034722">
    <property type="term" value="F:gamma-glutamyl-peptidase activity"/>
    <property type="evidence" value="ECO:0007669"/>
    <property type="project" value="UniProtKB-UniRule"/>
</dbReference>
<evidence type="ECO:0000256" key="6">
    <source>
        <dbReference type="ARBA" id="ARBA00022801"/>
    </source>
</evidence>
<name>A0A830HYM6_9CHLO</name>
<feature type="signal peptide" evidence="9">
    <location>
        <begin position="1"/>
        <end position="27"/>
    </location>
</feature>
<dbReference type="EMBL" id="BNJQ01000036">
    <property type="protein sequence ID" value="GHP11685.1"/>
    <property type="molecule type" value="Genomic_DNA"/>
</dbReference>
<evidence type="ECO:0000256" key="1">
    <source>
        <dbReference type="ARBA" id="ARBA00004239"/>
    </source>
</evidence>
<accession>A0A830HYM6</accession>
<dbReference type="OrthoDB" id="64220at2759"/>
<dbReference type="GO" id="GO:0005576">
    <property type="term" value="C:extracellular region"/>
    <property type="evidence" value="ECO:0007669"/>
    <property type="project" value="UniProtKB-SubCell"/>
</dbReference>
<evidence type="ECO:0000256" key="9">
    <source>
        <dbReference type="SAM" id="SignalP"/>
    </source>
</evidence>
<dbReference type="InterPro" id="IPR029062">
    <property type="entry name" value="Class_I_gatase-like"/>
</dbReference>
<dbReference type="Proteomes" id="UP000660262">
    <property type="component" value="Unassembled WGS sequence"/>
</dbReference>
<dbReference type="SUPFAM" id="SSF52317">
    <property type="entry name" value="Class I glutamine amidotransferase-like"/>
    <property type="match status" value="1"/>
</dbReference>
<evidence type="ECO:0000256" key="4">
    <source>
        <dbReference type="ARBA" id="ARBA00022525"/>
    </source>
</evidence>
<comment type="caution">
    <text evidence="10">The sequence shown here is derived from an EMBL/GenBank/DDBJ whole genome shotgun (WGS) entry which is preliminary data.</text>
</comment>
<evidence type="ECO:0000256" key="2">
    <source>
        <dbReference type="ARBA" id="ARBA00011083"/>
    </source>
</evidence>
<dbReference type="PROSITE" id="PS51273">
    <property type="entry name" value="GATASE_TYPE_1"/>
    <property type="match status" value="1"/>
</dbReference>
<dbReference type="PANTHER" id="PTHR11315:SF0">
    <property type="entry name" value="FOLATE GAMMA-GLUTAMYL HYDROLASE"/>
    <property type="match status" value="1"/>
</dbReference>
<dbReference type="InterPro" id="IPR011697">
    <property type="entry name" value="Peptidase_C26"/>
</dbReference>
<evidence type="ECO:0000313" key="11">
    <source>
        <dbReference type="Proteomes" id="UP000660262"/>
    </source>
</evidence>
<feature type="chain" id="PRO_5032806991" description="folate gamma-glutamyl hydrolase" evidence="9">
    <location>
        <begin position="28"/>
        <end position="366"/>
    </location>
</feature>
<evidence type="ECO:0000256" key="7">
    <source>
        <dbReference type="PIRSR" id="PIRSR615527-1"/>
    </source>
</evidence>
<dbReference type="Gene3D" id="3.40.50.880">
    <property type="match status" value="1"/>
</dbReference>
<feature type="active site" description="Nucleophile" evidence="7 8">
    <location>
        <position position="171"/>
    </location>
</feature>
<reference evidence="10" key="1">
    <citation type="submission" date="2020-10" db="EMBL/GenBank/DDBJ databases">
        <title>Unveiling of a novel bifunctional photoreceptor, Dualchrome1, isolated from a cosmopolitan green alga.</title>
        <authorList>
            <person name="Suzuki S."/>
            <person name="Kawachi M."/>
        </authorList>
    </citation>
    <scope>NUCLEOTIDE SEQUENCE</scope>
    <source>
        <strain evidence="10">NIES 2893</strain>
    </source>
</reference>
<comment type="subcellular location">
    <subcellularLocation>
        <location evidence="1">Secreted</location>
        <location evidence="1">Extracellular space</location>
    </subcellularLocation>
</comment>
<gene>
    <name evidence="10" type="ORF">PPROV_001041300</name>
</gene>
<evidence type="ECO:0000256" key="3">
    <source>
        <dbReference type="ARBA" id="ARBA00012886"/>
    </source>
</evidence>
<evidence type="ECO:0000256" key="5">
    <source>
        <dbReference type="ARBA" id="ARBA00022729"/>
    </source>
</evidence>
<dbReference type="Pfam" id="PF07722">
    <property type="entry name" value="Peptidase_C26"/>
    <property type="match status" value="1"/>
</dbReference>
<proteinExistence type="inferred from homology"/>
<protein>
    <recommendedName>
        <fullName evidence="3 8">folate gamma-glutamyl hydrolase</fullName>
        <ecNumber evidence="3 8">3.4.19.9</ecNumber>
    </recommendedName>
</protein>
<dbReference type="PROSITE" id="PS51275">
    <property type="entry name" value="PEPTIDASE_C26_GGH"/>
    <property type="match status" value="1"/>
</dbReference>
<comment type="similarity">
    <text evidence="2">Belongs to the peptidase C26 family.</text>
</comment>
<dbReference type="EC" id="3.4.19.9" evidence="3 8"/>
<comment type="catalytic activity">
    <reaction evidence="8">
        <text>(6S)-5,6,7,8-tetrahydrofolyl-(gamma-L-Glu)(n) + (n-1) H2O = (6S)-5,6,7,8-tetrahydrofolate + (n-1) L-glutamate</text>
        <dbReference type="Rhea" id="RHEA:56784"/>
        <dbReference type="Rhea" id="RHEA-COMP:14738"/>
        <dbReference type="ChEBI" id="CHEBI:15377"/>
        <dbReference type="ChEBI" id="CHEBI:29985"/>
        <dbReference type="ChEBI" id="CHEBI:57453"/>
        <dbReference type="ChEBI" id="CHEBI:141005"/>
        <dbReference type="EC" id="3.4.19.9"/>
    </reaction>
</comment>
<evidence type="ECO:0000256" key="8">
    <source>
        <dbReference type="PROSITE-ProRule" id="PRU00607"/>
    </source>
</evidence>
<organism evidence="10 11">
    <name type="scientific">Pycnococcus provasolii</name>
    <dbReference type="NCBI Taxonomy" id="41880"/>
    <lineage>
        <taxon>Eukaryota</taxon>
        <taxon>Viridiplantae</taxon>
        <taxon>Chlorophyta</taxon>
        <taxon>Pseudoscourfieldiophyceae</taxon>
        <taxon>Pseudoscourfieldiales</taxon>
        <taxon>Pycnococcaceae</taxon>
        <taxon>Pycnococcus</taxon>
    </lineage>
</organism>
<dbReference type="InterPro" id="IPR015527">
    <property type="entry name" value="Pept_C26_g-glut_hydrolase"/>
</dbReference>
<dbReference type="PANTHER" id="PTHR11315">
    <property type="entry name" value="PROTEASE FAMILY C26 GAMMA-GLUTAMYL HYDROLASE"/>
    <property type="match status" value="1"/>
</dbReference>
<dbReference type="GO" id="GO:0046900">
    <property type="term" value="P:tetrahydrofolylpolyglutamate metabolic process"/>
    <property type="evidence" value="ECO:0007669"/>
    <property type="project" value="TreeGrafter"/>
</dbReference>
<feature type="active site" evidence="8">
    <location>
        <position position="286"/>
    </location>
</feature>
<feature type="active site" description="Proton donor" evidence="7">
    <location>
        <position position="286"/>
    </location>
</feature>
<keyword evidence="5 9" id="KW-0732">Signal</keyword>
<keyword evidence="4" id="KW-0964">Secreted</keyword>
<evidence type="ECO:0000313" key="10">
    <source>
        <dbReference type="EMBL" id="GHP11685.1"/>
    </source>
</evidence>
<dbReference type="AlphaFoldDB" id="A0A830HYM6"/>
<sequence>MLSGGGARIFVLVVALVLASHLPPASSSSSSSPLRLRGAPGAIGGVDVDVTGGSGMVSGLGGSGGHYPTDGAPVICILSQPAPPALTNRGYVAASYVKYVEMAGGLAAALKFDDTAENRKKTLDKCNGVLIPGGEQTLEQGQPFYDAAVQAMEYAVKQTQAGNPMPVHGTCLGFETMCVYLAGNDGNLLKQFDAQDDASTLTLTRDARNSTLFRQFDDAMLASLERHAFTMENHVQGVPPSAFDDKLTDKMRILSVSDDKQGNKYVSSIDGVPDGKYAEFTAVQWHPEKNAFEFNNEQHIPHGLAPDEVTFRMAQAFVDRCRRNGNRAATQQEAMDVLIYNYNVRFMAREAPPGGVEANFFQVYDI</sequence>